<comment type="caution">
    <text evidence="1">The sequence shown here is derived from an EMBL/GenBank/DDBJ whole genome shotgun (WGS) entry which is preliminary data.</text>
</comment>
<evidence type="ECO:0008006" key="3">
    <source>
        <dbReference type="Google" id="ProtNLM"/>
    </source>
</evidence>
<dbReference type="SUPFAM" id="SSF69279">
    <property type="entry name" value="Phage tail proteins"/>
    <property type="match status" value="1"/>
</dbReference>
<name>A0A554VEW1_9FLAO</name>
<dbReference type="Proteomes" id="UP000318833">
    <property type="component" value="Unassembled WGS sequence"/>
</dbReference>
<proteinExistence type="predicted"/>
<evidence type="ECO:0000313" key="2">
    <source>
        <dbReference type="Proteomes" id="UP000318833"/>
    </source>
</evidence>
<organism evidence="1 2">
    <name type="scientific">Aquimarina algiphila</name>
    <dbReference type="NCBI Taxonomy" id="2047982"/>
    <lineage>
        <taxon>Bacteria</taxon>
        <taxon>Pseudomonadati</taxon>
        <taxon>Bacteroidota</taxon>
        <taxon>Flavobacteriia</taxon>
        <taxon>Flavobacteriales</taxon>
        <taxon>Flavobacteriaceae</taxon>
        <taxon>Aquimarina</taxon>
    </lineage>
</organism>
<dbReference type="RefSeq" id="WP_143917908.1">
    <property type="nucleotide sequence ID" value="NZ_CANMIK010000054.1"/>
</dbReference>
<dbReference type="OrthoDB" id="1065075at2"/>
<reference evidence="1 2" key="1">
    <citation type="submission" date="2019-07" db="EMBL/GenBank/DDBJ databases">
        <title>The draft genome sequence of Aquimarina algiphila M91.</title>
        <authorList>
            <person name="Meng X."/>
        </authorList>
    </citation>
    <scope>NUCLEOTIDE SEQUENCE [LARGE SCALE GENOMIC DNA]</scope>
    <source>
        <strain evidence="1 2">M91</strain>
    </source>
</reference>
<evidence type="ECO:0000313" key="1">
    <source>
        <dbReference type="EMBL" id="TSE05672.1"/>
    </source>
</evidence>
<gene>
    <name evidence="1" type="ORF">FOF46_21835</name>
</gene>
<sequence length="328" mass="37116">MQYLYYNMNCEVTIGKVVFDRVNSITIMSSIKKLADTATIVVPRAFNRATIAGKPGSLEKRNITEYIKVDDPVSIKLGYDGNLEEEFSGYITKIGADIPLKIECMDEMTLLKKNNFTRTFASASLMELLNYIAPEYTHEVIDDVNLQKFTINNKSGFQVLELLRKNYGLHSYFKDKVLHVGFPISLIPTQNHRFVLNKNVRAKSNNLKFVKKEDVKLLLKAISINTDGGRIFSEFGDKGGAQRTLHFSNKTLEELKNLAEKNYKSLSFDGYQGNIPGWGIPRTKPGDAIEITAPKYSERDGRYLIEGVTIKFNGSDGFLRENKLSLKL</sequence>
<dbReference type="AlphaFoldDB" id="A0A554VEW1"/>
<keyword evidence="2" id="KW-1185">Reference proteome</keyword>
<protein>
    <recommendedName>
        <fullName evidence="3">Phage late control D family protein</fullName>
    </recommendedName>
</protein>
<dbReference type="EMBL" id="VLNR01000056">
    <property type="protein sequence ID" value="TSE05672.1"/>
    <property type="molecule type" value="Genomic_DNA"/>
</dbReference>
<accession>A0A554VEW1</accession>